<dbReference type="InterPro" id="IPR036390">
    <property type="entry name" value="WH_DNA-bd_sf"/>
</dbReference>
<evidence type="ECO:0000256" key="1">
    <source>
        <dbReference type="ARBA" id="ARBA00009437"/>
    </source>
</evidence>
<gene>
    <name evidence="6" type="ORF">HMPREF0551_1991</name>
</gene>
<keyword evidence="3" id="KW-0238">DNA-binding</keyword>
<dbReference type="PANTHER" id="PTHR30537:SF30">
    <property type="entry name" value="TRANSCRIPTIONAL REGULATOR-RELATED"/>
    <property type="match status" value="1"/>
</dbReference>
<dbReference type="InterPro" id="IPR000847">
    <property type="entry name" value="LysR_HTH_N"/>
</dbReference>
<proteinExistence type="inferred from homology"/>
<dbReference type="AlphaFoldDB" id="E7RZ77"/>
<dbReference type="eggNOG" id="COG0583">
    <property type="taxonomic scope" value="Bacteria"/>
</dbReference>
<dbReference type="GO" id="GO:0003700">
    <property type="term" value="F:DNA-binding transcription factor activity"/>
    <property type="evidence" value="ECO:0007669"/>
    <property type="project" value="InterPro"/>
</dbReference>
<dbReference type="Gene3D" id="3.40.190.290">
    <property type="match status" value="1"/>
</dbReference>
<evidence type="ECO:0000256" key="4">
    <source>
        <dbReference type="ARBA" id="ARBA00023163"/>
    </source>
</evidence>
<evidence type="ECO:0000313" key="6">
    <source>
        <dbReference type="EMBL" id="EFV93876.1"/>
    </source>
</evidence>
<dbReference type="Pfam" id="PF03466">
    <property type="entry name" value="LysR_substrate"/>
    <property type="match status" value="1"/>
</dbReference>
<dbReference type="CDD" id="cd08422">
    <property type="entry name" value="PBP2_CrgA_like"/>
    <property type="match status" value="1"/>
</dbReference>
<dbReference type="InterPro" id="IPR005119">
    <property type="entry name" value="LysR_subst-bd"/>
</dbReference>
<keyword evidence="7" id="KW-1185">Reference proteome</keyword>
<dbReference type="InterPro" id="IPR058163">
    <property type="entry name" value="LysR-type_TF_proteobact-type"/>
</dbReference>
<evidence type="ECO:0000256" key="3">
    <source>
        <dbReference type="ARBA" id="ARBA00023125"/>
    </source>
</evidence>
<dbReference type="PROSITE" id="PS50931">
    <property type="entry name" value="HTH_LYSR"/>
    <property type="match status" value="1"/>
</dbReference>
<dbReference type="PANTHER" id="PTHR30537">
    <property type="entry name" value="HTH-TYPE TRANSCRIPTIONAL REGULATOR"/>
    <property type="match status" value="1"/>
</dbReference>
<evidence type="ECO:0000259" key="5">
    <source>
        <dbReference type="PROSITE" id="PS50931"/>
    </source>
</evidence>
<feature type="domain" description="HTH lysR-type" evidence="5">
    <location>
        <begin position="13"/>
        <end position="70"/>
    </location>
</feature>
<dbReference type="InterPro" id="IPR036388">
    <property type="entry name" value="WH-like_DNA-bd_sf"/>
</dbReference>
<evidence type="ECO:0000256" key="2">
    <source>
        <dbReference type="ARBA" id="ARBA00023015"/>
    </source>
</evidence>
<comment type="similarity">
    <text evidence="1">Belongs to the LysR transcriptional regulatory family.</text>
</comment>
<dbReference type="FunFam" id="1.10.10.10:FF:000001">
    <property type="entry name" value="LysR family transcriptional regulator"/>
    <property type="match status" value="1"/>
</dbReference>
<dbReference type="SUPFAM" id="SSF46785">
    <property type="entry name" value="Winged helix' DNA-binding domain"/>
    <property type="match status" value="1"/>
</dbReference>
<organism evidence="6 7">
    <name type="scientific">Lautropia mirabilis ATCC 51599</name>
    <dbReference type="NCBI Taxonomy" id="887898"/>
    <lineage>
        <taxon>Bacteria</taxon>
        <taxon>Pseudomonadati</taxon>
        <taxon>Pseudomonadota</taxon>
        <taxon>Betaproteobacteria</taxon>
        <taxon>Burkholderiales</taxon>
        <taxon>Burkholderiaceae</taxon>
        <taxon>Lautropia</taxon>
    </lineage>
</organism>
<dbReference type="GO" id="GO:0006351">
    <property type="term" value="P:DNA-templated transcription"/>
    <property type="evidence" value="ECO:0007669"/>
    <property type="project" value="TreeGrafter"/>
</dbReference>
<name>E7RZ77_9BURK</name>
<dbReference type="Gene3D" id="1.10.10.10">
    <property type="entry name" value="Winged helix-like DNA-binding domain superfamily/Winged helix DNA-binding domain"/>
    <property type="match status" value="1"/>
</dbReference>
<dbReference type="SUPFAM" id="SSF53850">
    <property type="entry name" value="Periplasmic binding protein-like II"/>
    <property type="match status" value="1"/>
</dbReference>
<dbReference type="STRING" id="887898.HMPREF0551_1991"/>
<sequence length="306" mass="35083">MEQPACPGGRPLYDFRAMAIFVEVIKHQSMQQAARQLGLTVSTVSLAISRLEQQHGIRLLHRTTRRLSATSAGEAFYQACLRMLEGAEQAHRVLEQQKHEIEGTLRIATFSSVCGLPLGDSLKALLERYPALNIEWYVDDSFSNLYRQQIDIAIRGGMHALNDPQLIARKLFDAEMVLCATPEYLANRPPIERPQDLYTHQWLDYQQPDYRLTHPEHGEIHLAPRLRMLCNNSLLSKELLLNHFGIGVRARAEFREEFAQGRLVQLLPDWHLESRPIYLVTLNREQPARVRAAREALSAALMEYRP</sequence>
<keyword evidence="4" id="KW-0804">Transcription</keyword>
<dbReference type="HOGENOM" id="CLU_039613_16_2_4"/>
<dbReference type="EMBL" id="AEQP01000022">
    <property type="protein sequence ID" value="EFV93876.1"/>
    <property type="molecule type" value="Genomic_DNA"/>
</dbReference>
<dbReference type="GO" id="GO:0043565">
    <property type="term" value="F:sequence-specific DNA binding"/>
    <property type="evidence" value="ECO:0007669"/>
    <property type="project" value="TreeGrafter"/>
</dbReference>
<evidence type="ECO:0000313" key="7">
    <source>
        <dbReference type="Proteomes" id="UP000011021"/>
    </source>
</evidence>
<dbReference type="Pfam" id="PF00126">
    <property type="entry name" value="HTH_1"/>
    <property type="match status" value="1"/>
</dbReference>
<protein>
    <submittedName>
        <fullName evidence="6">LysR substrate binding domain protein</fullName>
    </submittedName>
</protein>
<reference evidence="6 7" key="1">
    <citation type="submission" date="2010-12" db="EMBL/GenBank/DDBJ databases">
        <authorList>
            <person name="Muzny D."/>
            <person name="Qin X."/>
            <person name="Deng J."/>
            <person name="Jiang H."/>
            <person name="Liu Y."/>
            <person name="Qu J."/>
            <person name="Song X.-Z."/>
            <person name="Zhang L."/>
            <person name="Thornton R."/>
            <person name="Coyle M."/>
            <person name="Francisco L."/>
            <person name="Jackson L."/>
            <person name="Javaid M."/>
            <person name="Korchina V."/>
            <person name="Kovar C."/>
            <person name="Mata R."/>
            <person name="Mathew T."/>
            <person name="Ngo R."/>
            <person name="Nguyen L."/>
            <person name="Nguyen N."/>
            <person name="Okwuonu G."/>
            <person name="Ongeri F."/>
            <person name="Pham C."/>
            <person name="Simmons D."/>
            <person name="Wilczek-Boney K."/>
            <person name="Hale W."/>
            <person name="Jakkamsetti A."/>
            <person name="Pham P."/>
            <person name="Ruth R."/>
            <person name="San Lucas F."/>
            <person name="Warren J."/>
            <person name="Zhang J."/>
            <person name="Zhao Z."/>
            <person name="Zhou C."/>
            <person name="Zhu D."/>
            <person name="Lee S."/>
            <person name="Bess C."/>
            <person name="Blankenburg K."/>
            <person name="Forbes L."/>
            <person name="Fu Q."/>
            <person name="Gubbala S."/>
            <person name="Hirani K."/>
            <person name="Jayaseelan J.C."/>
            <person name="Lara F."/>
            <person name="Munidasa M."/>
            <person name="Palculict T."/>
            <person name="Patil S."/>
            <person name="Pu L.-L."/>
            <person name="Saada N."/>
            <person name="Tang L."/>
            <person name="Weissenberger G."/>
            <person name="Zhu Y."/>
            <person name="Hemphill L."/>
            <person name="Shang Y."/>
            <person name="Youmans B."/>
            <person name="Ayvaz T."/>
            <person name="Ross M."/>
            <person name="Santibanez J."/>
            <person name="Aqrawi P."/>
            <person name="Gross S."/>
            <person name="Joshi V."/>
            <person name="Fowler G."/>
            <person name="Nazareth L."/>
            <person name="Reid J."/>
            <person name="Worley K."/>
            <person name="Petrosino J."/>
            <person name="Highlander S."/>
            <person name="Gibbs R."/>
        </authorList>
    </citation>
    <scope>NUCLEOTIDE SEQUENCE [LARGE SCALE GENOMIC DNA]</scope>
    <source>
        <strain evidence="6 7">ATCC 51599</strain>
    </source>
</reference>
<keyword evidence="2" id="KW-0805">Transcription regulation</keyword>
<dbReference type="Proteomes" id="UP000011021">
    <property type="component" value="Unassembled WGS sequence"/>
</dbReference>
<accession>E7RZ77</accession>
<comment type="caution">
    <text evidence="6">The sequence shown here is derived from an EMBL/GenBank/DDBJ whole genome shotgun (WGS) entry which is preliminary data.</text>
</comment>